<accession>A0A1M4U798</accession>
<evidence type="ECO:0000256" key="3">
    <source>
        <dbReference type="ARBA" id="ARBA00022884"/>
    </source>
</evidence>
<reference evidence="8 9" key="1">
    <citation type="submission" date="2016-11" db="EMBL/GenBank/DDBJ databases">
        <authorList>
            <person name="Jaros S."/>
            <person name="Januszkiewicz K."/>
            <person name="Wedrychowicz H."/>
        </authorList>
    </citation>
    <scope>NUCLEOTIDE SEQUENCE [LARGE SCALE GENOMIC DNA]</scope>
    <source>
        <strain evidence="8 9">DSM 17918</strain>
    </source>
</reference>
<dbReference type="Pfam" id="PF01029">
    <property type="entry name" value="NusB"/>
    <property type="match status" value="1"/>
</dbReference>
<dbReference type="InterPro" id="IPR035926">
    <property type="entry name" value="NusB-like_sf"/>
</dbReference>
<dbReference type="OrthoDB" id="9811381at2"/>
<dbReference type="GO" id="GO:0031564">
    <property type="term" value="P:transcription antitermination"/>
    <property type="evidence" value="ECO:0007669"/>
    <property type="project" value="UniProtKB-KW"/>
</dbReference>
<feature type="domain" description="NusB/RsmB/TIM44" evidence="7">
    <location>
        <begin position="5"/>
        <end position="124"/>
    </location>
</feature>
<gene>
    <name evidence="6" type="primary">nusB</name>
    <name evidence="8" type="ORF">SAMN02746089_00400</name>
</gene>
<dbReference type="Gene3D" id="1.10.940.10">
    <property type="entry name" value="NusB-like"/>
    <property type="match status" value="1"/>
</dbReference>
<evidence type="ECO:0000256" key="6">
    <source>
        <dbReference type="HAMAP-Rule" id="MF_00073"/>
    </source>
</evidence>
<comment type="function">
    <text evidence="6">Involved in transcription antitermination. Required for transcription of ribosomal RNA (rRNA) genes. Binds specifically to the boxA antiterminator sequence of the ribosomal RNA (rrn) operons.</text>
</comment>
<evidence type="ECO:0000256" key="5">
    <source>
        <dbReference type="ARBA" id="ARBA00023163"/>
    </source>
</evidence>
<dbReference type="HAMAP" id="MF_00073">
    <property type="entry name" value="NusB"/>
    <property type="match status" value="1"/>
</dbReference>
<sequence>MTRKSARELILKLIYEMDLREVKADDVLNREDDYGDQEEYIKRTVKGVYEKMDQLDEIISRYSIGWDISRMNKVDLAILRYSIYEILDGTIHPSITINEAVELAKKYSTEKSGQFINGILGSYLRNEGGK</sequence>
<protein>
    <recommendedName>
        <fullName evidence="6">Transcription antitermination protein NusB</fullName>
    </recommendedName>
    <alternativeName>
        <fullName evidence="6">Antitermination factor NusB</fullName>
    </alternativeName>
</protein>
<dbReference type="Proteomes" id="UP000184088">
    <property type="component" value="Unassembled WGS sequence"/>
</dbReference>
<keyword evidence="2 6" id="KW-0889">Transcription antitermination</keyword>
<evidence type="ECO:0000313" key="8">
    <source>
        <dbReference type="EMBL" id="SHE52642.1"/>
    </source>
</evidence>
<dbReference type="PANTHER" id="PTHR11078">
    <property type="entry name" value="N UTILIZATION SUBSTANCE PROTEIN B-RELATED"/>
    <property type="match status" value="1"/>
</dbReference>
<evidence type="ECO:0000256" key="4">
    <source>
        <dbReference type="ARBA" id="ARBA00023015"/>
    </source>
</evidence>
<keyword evidence="3 6" id="KW-0694">RNA-binding</keyword>
<dbReference type="AlphaFoldDB" id="A0A1M4U798"/>
<dbReference type="STRING" id="1121256.SAMN02746089_00400"/>
<keyword evidence="9" id="KW-1185">Reference proteome</keyword>
<dbReference type="GO" id="GO:0006353">
    <property type="term" value="P:DNA-templated transcription termination"/>
    <property type="evidence" value="ECO:0007669"/>
    <property type="project" value="UniProtKB-UniRule"/>
</dbReference>
<dbReference type="GO" id="GO:0005829">
    <property type="term" value="C:cytosol"/>
    <property type="evidence" value="ECO:0007669"/>
    <property type="project" value="TreeGrafter"/>
</dbReference>
<proteinExistence type="inferred from homology"/>
<keyword evidence="5 6" id="KW-0804">Transcription</keyword>
<dbReference type="GO" id="GO:0003723">
    <property type="term" value="F:RNA binding"/>
    <property type="evidence" value="ECO:0007669"/>
    <property type="project" value="UniProtKB-UniRule"/>
</dbReference>
<dbReference type="RefSeq" id="WP_073341421.1">
    <property type="nucleotide sequence ID" value="NZ_FQVH01000002.1"/>
</dbReference>
<organism evidence="8 9">
    <name type="scientific">Caldanaerobius fijiensis DSM 17918</name>
    <dbReference type="NCBI Taxonomy" id="1121256"/>
    <lineage>
        <taxon>Bacteria</taxon>
        <taxon>Bacillati</taxon>
        <taxon>Bacillota</taxon>
        <taxon>Clostridia</taxon>
        <taxon>Thermoanaerobacterales</taxon>
        <taxon>Thermoanaerobacteraceae</taxon>
        <taxon>Caldanaerobius</taxon>
    </lineage>
</organism>
<dbReference type="NCBIfam" id="TIGR01951">
    <property type="entry name" value="nusB"/>
    <property type="match status" value="1"/>
</dbReference>
<comment type="similarity">
    <text evidence="1 6">Belongs to the NusB family.</text>
</comment>
<evidence type="ECO:0000313" key="9">
    <source>
        <dbReference type="Proteomes" id="UP000184088"/>
    </source>
</evidence>
<dbReference type="InterPro" id="IPR011605">
    <property type="entry name" value="NusB_fam"/>
</dbReference>
<dbReference type="InterPro" id="IPR006027">
    <property type="entry name" value="NusB_RsmB_TIM44"/>
</dbReference>
<evidence type="ECO:0000256" key="2">
    <source>
        <dbReference type="ARBA" id="ARBA00022814"/>
    </source>
</evidence>
<evidence type="ECO:0000256" key="1">
    <source>
        <dbReference type="ARBA" id="ARBA00005952"/>
    </source>
</evidence>
<keyword evidence="4 6" id="KW-0805">Transcription regulation</keyword>
<dbReference type="EMBL" id="FQVH01000002">
    <property type="protein sequence ID" value="SHE52642.1"/>
    <property type="molecule type" value="Genomic_DNA"/>
</dbReference>
<dbReference type="SUPFAM" id="SSF48013">
    <property type="entry name" value="NusB-like"/>
    <property type="match status" value="1"/>
</dbReference>
<name>A0A1M4U798_9THEO</name>
<dbReference type="PANTHER" id="PTHR11078:SF3">
    <property type="entry name" value="ANTITERMINATION NUSB DOMAIN-CONTAINING PROTEIN"/>
    <property type="match status" value="1"/>
</dbReference>
<evidence type="ECO:0000259" key="7">
    <source>
        <dbReference type="Pfam" id="PF01029"/>
    </source>
</evidence>